<name>A0A6J5NU79_9CAUD</name>
<dbReference type="EMBL" id="LR796675">
    <property type="protein sequence ID" value="CAB4158754.1"/>
    <property type="molecule type" value="Genomic_DNA"/>
</dbReference>
<sequence length="78" mass="9008">MIISDVIHESENNGMSWFSKALTKFSGNKVPEVDFSESFIAKNVTIMTVQRLLLELGDEDLRRLWHMIGNELAKRKNQ</sequence>
<protein>
    <submittedName>
        <fullName evidence="1">Uncharacterized protein</fullName>
    </submittedName>
</protein>
<organism evidence="1">
    <name type="scientific">uncultured Caudovirales phage</name>
    <dbReference type="NCBI Taxonomy" id="2100421"/>
    <lineage>
        <taxon>Viruses</taxon>
        <taxon>Duplodnaviria</taxon>
        <taxon>Heunggongvirae</taxon>
        <taxon>Uroviricota</taxon>
        <taxon>Caudoviricetes</taxon>
        <taxon>Peduoviridae</taxon>
        <taxon>Maltschvirus</taxon>
        <taxon>Maltschvirus maltsch</taxon>
    </lineage>
</organism>
<reference evidence="1" key="1">
    <citation type="submission" date="2020-04" db="EMBL/GenBank/DDBJ databases">
        <authorList>
            <person name="Chiriac C."/>
            <person name="Salcher M."/>
            <person name="Ghai R."/>
            <person name="Kavagutti S V."/>
        </authorList>
    </citation>
    <scope>NUCLEOTIDE SEQUENCE</scope>
</reference>
<gene>
    <name evidence="1" type="ORF">UFOVP704_22</name>
</gene>
<evidence type="ECO:0000313" key="1">
    <source>
        <dbReference type="EMBL" id="CAB4158754.1"/>
    </source>
</evidence>
<accession>A0A6J5NU79</accession>
<proteinExistence type="predicted"/>